<name>A0AAV5RK41_STABA</name>
<dbReference type="AlphaFoldDB" id="A0AAV5RK41"/>
<accession>A0AAV5RK41</accession>
<sequence>MQSVFAKYGVVNGRQLAASIVENSHLEQIRNKVLKTQVCDQKQIAVSRQELLSAWPKVNSIQNHKPDIRKLYKLGAIQKLNGSESVFKVSPELLKQLALSLNLVSFPNLHPQKSIQSIIQTHLLFVRAEDCILRQIFASTTKEKLSSAYISEALKRRCLPDNGGQALLKSWVQNFQEPMDAGYFCINK</sequence>
<evidence type="ECO:0000313" key="2">
    <source>
        <dbReference type="Proteomes" id="UP001362899"/>
    </source>
</evidence>
<keyword evidence="2" id="KW-1185">Reference proteome</keyword>
<dbReference type="Proteomes" id="UP001362899">
    <property type="component" value="Unassembled WGS sequence"/>
</dbReference>
<reference evidence="1 2" key="1">
    <citation type="journal article" date="2023" name="Elife">
        <title>Identification of key yeast species and microbe-microbe interactions impacting larval growth of Drosophila in the wild.</title>
        <authorList>
            <person name="Mure A."/>
            <person name="Sugiura Y."/>
            <person name="Maeda R."/>
            <person name="Honda K."/>
            <person name="Sakurai N."/>
            <person name="Takahashi Y."/>
            <person name="Watada M."/>
            <person name="Katoh T."/>
            <person name="Gotoh A."/>
            <person name="Gotoh Y."/>
            <person name="Taniguchi I."/>
            <person name="Nakamura K."/>
            <person name="Hayashi T."/>
            <person name="Katayama T."/>
            <person name="Uemura T."/>
            <person name="Hattori Y."/>
        </authorList>
    </citation>
    <scope>NUCLEOTIDE SEQUENCE [LARGE SCALE GENOMIC DNA]</scope>
    <source>
        <strain evidence="1 2">SB-73</strain>
    </source>
</reference>
<comment type="caution">
    <text evidence="1">The sequence shown here is derived from an EMBL/GenBank/DDBJ whole genome shotgun (WGS) entry which is preliminary data.</text>
</comment>
<gene>
    <name evidence="1" type="ORF">DASB73_019390</name>
</gene>
<evidence type="ECO:0000313" key="1">
    <source>
        <dbReference type="EMBL" id="GMM50981.1"/>
    </source>
</evidence>
<protein>
    <submittedName>
        <fullName evidence="1">Uncharacterized protein</fullName>
    </submittedName>
</protein>
<proteinExistence type="predicted"/>
<dbReference type="EMBL" id="BTGC01000003">
    <property type="protein sequence ID" value="GMM50981.1"/>
    <property type="molecule type" value="Genomic_DNA"/>
</dbReference>
<organism evidence="1 2">
    <name type="scientific">Starmerella bacillaris</name>
    <name type="common">Yeast</name>
    <name type="synonym">Candida zemplinina</name>
    <dbReference type="NCBI Taxonomy" id="1247836"/>
    <lineage>
        <taxon>Eukaryota</taxon>
        <taxon>Fungi</taxon>
        <taxon>Dikarya</taxon>
        <taxon>Ascomycota</taxon>
        <taxon>Saccharomycotina</taxon>
        <taxon>Dipodascomycetes</taxon>
        <taxon>Dipodascales</taxon>
        <taxon>Trichomonascaceae</taxon>
        <taxon>Starmerella</taxon>
    </lineage>
</organism>